<organism evidence="2 3">
    <name type="scientific">Flavobacterium lacus</name>
    <dbReference type="NCBI Taxonomy" id="1353778"/>
    <lineage>
        <taxon>Bacteria</taxon>
        <taxon>Pseudomonadati</taxon>
        <taxon>Bacteroidota</taxon>
        <taxon>Flavobacteriia</taxon>
        <taxon>Flavobacteriales</taxon>
        <taxon>Flavobacteriaceae</taxon>
        <taxon>Flavobacterium</taxon>
    </lineage>
</organism>
<reference evidence="2 3" key="1">
    <citation type="submission" date="2018-06" db="EMBL/GenBank/DDBJ databases">
        <title>Genomic Encyclopedia of Type Strains, Phase III (KMG-III): the genomes of soil and plant-associated and newly described type strains.</title>
        <authorList>
            <person name="Whitman W."/>
        </authorList>
    </citation>
    <scope>NUCLEOTIDE SEQUENCE [LARGE SCALE GENOMIC DNA]</scope>
    <source>
        <strain evidence="2 3">CGMCC 1.12504</strain>
    </source>
</reference>
<dbReference type="RefSeq" id="WP_112085044.1">
    <property type="nucleotide sequence ID" value="NZ_QLSV01000003.1"/>
</dbReference>
<comment type="caution">
    <text evidence="2">The sequence shown here is derived from an EMBL/GenBank/DDBJ whole genome shotgun (WGS) entry which is preliminary data.</text>
</comment>
<dbReference type="Proteomes" id="UP000249518">
    <property type="component" value="Unassembled WGS sequence"/>
</dbReference>
<dbReference type="EMBL" id="QLSV01000003">
    <property type="protein sequence ID" value="RAR49592.1"/>
    <property type="molecule type" value="Genomic_DNA"/>
</dbReference>
<gene>
    <name evidence="2" type="ORF">B0I10_10311</name>
</gene>
<evidence type="ECO:0000313" key="2">
    <source>
        <dbReference type="EMBL" id="RAR49592.1"/>
    </source>
</evidence>
<evidence type="ECO:0000256" key="1">
    <source>
        <dbReference type="SAM" id="Phobius"/>
    </source>
</evidence>
<protein>
    <submittedName>
        <fullName evidence="2">Uncharacterized protein</fullName>
    </submittedName>
</protein>
<keyword evidence="3" id="KW-1185">Reference proteome</keyword>
<feature type="transmembrane region" description="Helical" evidence="1">
    <location>
        <begin position="59"/>
        <end position="84"/>
    </location>
</feature>
<sequence>MPEVELKYNYPRIILFIIFAILMIVLFSYIYLNSFEFSLRKPGFSRNNWVGHLFYKNEGLLSVMSIFTILLFSYGLVCFVKLLFSKSLIIKNESNYIYINQKKIESLANITEARTVNANNNKKIYFFYKVPRDRKIAKYIPSLLKKWFQKNEYIYDITFIKEKPAEVDKLLNKLLKN</sequence>
<name>A0A328WTT2_9FLAO</name>
<evidence type="ECO:0000313" key="3">
    <source>
        <dbReference type="Proteomes" id="UP000249518"/>
    </source>
</evidence>
<dbReference type="AlphaFoldDB" id="A0A328WTT2"/>
<accession>A0A328WTT2</accession>
<proteinExistence type="predicted"/>
<feature type="transmembrane region" description="Helical" evidence="1">
    <location>
        <begin position="12"/>
        <end position="32"/>
    </location>
</feature>
<keyword evidence="1" id="KW-0472">Membrane</keyword>
<keyword evidence="1" id="KW-0812">Transmembrane</keyword>
<keyword evidence="1" id="KW-1133">Transmembrane helix</keyword>